<evidence type="ECO:0000256" key="5">
    <source>
        <dbReference type="ARBA" id="ARBA00023237"/>
    </source>
</evidence>
<dbReference type="Pfam" id="PF14322">
    <property type="entry name" value="SusD-like_3"/>
    <property type="match status" value="1"/>
</dbReference>
<dbReference type="InterPro" id="IPR033985">
    <property type="entry name" value="SusD-like_N"/>
</dbReference>
<evidence type="ECO:0000256" key="1">
    <source>
        <dbReference type="ARBA" id="ARBA00004442"/>
    </source>
</evidence>
<accession>A0ABP8MVR2</accession>
<dbReference type="CDD" id="cd08977">
    <property type="entry name" value="SusD"/>
    <property type="match status" value="1"/>
</dbReference>
<feature type="domain" description="SusD-like N-terminal" evidence="7">
    <location>
        <begin position="96"/>
        <end position="226"/>
    </location>
</feature>
<dbReference type="SUPFAM" id="SSF48452">
    <property type="entry name" value="TPR-like"/>
    <property type="match status" value="1"/>
</dbReference>
<reference evidence="9" key="1">
    <citation type="journal article" date="2019" name="Int. J. Syst. Evol. Microbiol.">
        <title>The Global Catalogue of Microorganisms (GCM) 10K type strain sequencing project: providing services to taxonomists for standard genome sequencing and annotation.</title>
        <authorList>
            <consortium name="The Broad Institute Genomics Platform"/>
            <consortium name="The Broad Institute Genome Sequencing Center for Infectious Disease"/>
            <person name="Wu L."/>
            <person name="Ma J."/>
        </authorList>
    </citation>
    <scope>NUCLEOTIDE SEQUENCE [LARGE SCALE GENOMIC DNA]</scope>
    <source>
        <strain evidence="9">JCM 17927</strain>
    </source>
</reference>
<comment type="subcellular location">
    <subcellularLocation>
        <location evidence="1">Cell outer membrane</location>
    </subcellularLocation>
</comment>
<comment type="caution">
    <text evidence="8">The sequence shown here is derived from an EMBL/GenBank/DDBJ whole genome shotgun (WGS) entry which is preliminary data.</text>
</comment>
<keyword evidence="3" id="KW-0732">Signal</keyword>
<evidence type="ECO:0000256" key="2">
    <source>
        <dbReference type="ARBA" id="ARBA00006275"/>
    </source>
</evidence>
<name>A0ABP8MVR2_9BACT</name>
<gene>
    <name evidence="8" type="ORF">GCM10023189_26960</name>
</gene>
<sequence>MAPALPGRAKSDLMKRYTKLILLTLITLVSCREVLEPQPVDLLVDQLALNEPADVETVRIGLYSSLRGMAAPMIIAGDFTADYIQHNGTFTDYRELGTKQITAANGAVSALWSAMYRTIYVANFIIERLPEVSGVRDQTRRQVLAEARFMRGFAYFVGAHTYGAVPKVTNTDQTANRNIGRTPKAEILAFALEDYQAALADAPDEAASAAYVSKNVVRAALARYYLYQKNWAQAEQFATQVIDSKAYTLESDYQTIVTADFTDESILEVGYTVSDDPGTSTFGLNNILVGRREVIPSNQVVVALISPEAGTRRSTITFNSQQLKGSDNGWTVRKYGSADEDNNNIVLFRLAEMYLIRAEARAQLGRLSGANGALADLNVLRNRASVTALTSGSQADILSAIERERIYELAFEGHRWYDLVRTGRAQAVMTAFSPNWNSRYELWPVPQSEIQRNPALKGNQNPGY</sequence>
<comment type="similarity">
    <text evidence="2">Belongs to the SusD family.</text>
</comment>
<dbReference type="InterPro" id="IPR012944">
    <property type="entry name" value="SusD_RagB_dom"/>
</dbReference>
<evidence type="ECO:0000259" key="7">
    <source>
        <dbReference type="Pfam" id="PF14322"/>
    </source>
</evidence>
<keyword evidence="5" id="KW-0998">Cell outer membrane</keyword>
<evidence type="ECO:0000259" key="6">
    <source>
        <dbReference type="Pfam" id="PF07980"/>
    </source>
</evidence>
<evidence type="ECO:0000313" key="8">
    <source>
        <dbReference type="EMBL" id="GAA4456960.1"/>
    </source>
</evidence>
<evidence type="ECO:0000256" key="4">
    <source>
        <dbReference type="ARBA" id="ARBA00023136"/>
    </source>
</evidence>
<evidence type="ECO:0000313" key="9">
    <source>
        <dbReference type="Proteomes" id="UP001501175"/>
    </source>
</evidence>
<keyword evidence="9" id="KW-1185">Reference proteome</keyword>
<evidence type="ECO:0000256" key="3">
    <source>
        <dbReference type="ARBA" id="ARBA00022729"/>
    </source>
</evidence>
<feature type="domain" description="RagB/SusD" evidence="6">
    <location>
        <begin position="334"/>
        <end position="464"/>
    </location>
</feature>
<dbReference type="Pfam" id="PF07980">
    <property type="entry name" value="SusD_RagB"/>
    <property type="match status" value="1"/>
</dbReference>
<dbReference type="Proteomes" id="UP001501175">
    <property type="component" value="Unassembled WGS sequence"/>
</dbReference>
<dbReference type="Gene3D" id="1.25.40.390">
    <property type="match status" value="1"/>
</dbReference>
<dbReference type="InterPro" id="IPR011990">
    <property type="entry name" value="TPR-like_helical_dom_sf"/>
</dbReference>
<dbReference type="EMBL" id="BAABHD010000029">
    <property type="protein sequence ID" value="GAA4456960.1"/>
    <property type="molecule type" value="Genomic_DNA"/>
</dbReference>
<protein>
    <submittedName>
        <fullName evidence="8">RagB/SusD family nutrient uptake outer membrane protein</fullName>
    </submittedName>
</protein>
<organism evidence="8 9">
    <name type="scientific">Nibrella saemangeumensis</name>
    <dbReference type="NCBI Taxonomy" id="1084526"/>
    <lineage>
        <taxon>Bacteria</taxon>
        <taxon>Pseudomonadati</taxon>
        <taxon>Bacteroidota</taxon>
        <taxon>Cytophagia</taxon>
        <taxon>Cytophagales</taxon>
        <taxon>Spirosomataceae</taxon>
        <taxon>Nibrella</taxon>
    </lineage>
</organism>
<keyword evidence="4" id="KW-0472">Membrane</keyword>
<proteinExistence type="inferred from homology"/>